<keyword evidence="1" id="KW-0418">Kinase</keyword>
<keyword evidence="1" id="KW-0808">Transferase</keyword>
<reference evidence="1" key="1">
    <citation type="submission" date="2022-07" db="EMBL/GenBank/DDBJ databases">
        <title>Phylogenomic reconstructions and comparative analyses of Kickxellomycotina fungi.</title>
        <authorList>
            <person name="Reynolds N.K."/>
            <person name="Stajich J.E."/>
            <person name="Barry K."/>
            <person name="Grigoriev I.V."/>
            <person name="Crous P."/>
            <person name="Smith M.E."/>
        </authorList>
    </citation>
    <scope>NUCLEOTIDE SEQUENCE</scope>
    <source>
        <strain evidence="1">Benny 63K</strain>
    </source>
</reference>
<organism evidence="1 2">
    <name type="scientific">Kickxella alabastrina</name>
    <dbReference type="NCBI Taxonomy" id="61397"/>
    <lineage>
        <taxon>Eukaryota</taxon>
        <taxon>Fungi</taxon>
        <taxon>Fungi incertae sedis</taxon>
        <taxon>Zoopagomycota</taxon>
        <taxon>Kickxellomycotina</taxon>
        <taxon>Kickxellomycetes</taxon>
        <taxon>Kickxellales</taxon>
        <taxon>Kickxellaceae</taxon>
        <taxon>Kickxella</taxon>
    </lineage>
</organism>
<evidence type="ECO:0000313" key="2">
    <source>
        <dbReference type="Proteomes" id="UP001150581"/>
    </source>
</evidence>
<comment type="caution">
    <text evidence="1">The sequence shown here is derived from an EMBL/GenBank/DDBJ whole genome shotgun (WGS) entry which is preliminary data.</text>
</comment>
<gene>
    <name evidence="1" type="primary">ENV7</name>
    <name evidence="1" type="ORF">LPJ66_000602</name>
</gene>
<name>A0ACC1IVP4_9FUNG</name>
<proteinExistence type="predicted"/>
<sequence>MSLNSLYSILDDLTSTLCMRPLFAGQKSRQRLTINNTEYRIVDRLGEGGFSHVLLGETPQKTHYAIKKMVCHRGTDALAMARREIAAYGKFKHPNIIRMVDHSIIHDGGEDGERATVYMVFPLYRQGTLLDAVRHSQDTGRPLDEDALVRLFLGVCEAVRHMHEFGEEDAGAACHRGEEDAGAACHRGEEDAGAACHRGEEDAGTACHWGDAAAATACHRGEEDAGTACHWGDAAAATACHRGDAEPNNSSGYAHRDIKLANIMLSDDGTTPVLMDFGSVARARLTVRDRSEALRVQDDAAEQCSMPYRAPELFDVQRGCSLDERTDVWSLGCLLFALAWGHTPFEHPLAGGGGPGASIALAAINANYAVPRDSIYSGRIARLVAFMLEPDAAKRPFVRDVAELARKLYH</sequence>
<dbReference type="EC" id="2.7.11.1" evidence="1"/>
<accession>A0ACC1IVP4</accession>
<protein>
    <submittedName>
        <fullName evidence="1">Serine/threonine-protein kinase env7</fullName>
        <ecNumber evidence="1">2.7.11.1</ecNumber>
    </submittedName>
</protein>
<dbReference type="Proteomes" id="UP001150581">
    <property type="component" value="Unassembled WGS sequence"/>
</dbReference>
<keyword evidence="2" id="KW-1185">Reference proteome</keyword>
<dbReference type="EMBL" id="JANBPG010000019">
    <property type="protein sequence ID" value="KAJ1901689.1"/>
    <property type="molecule type" value="Genomic_DNA"/>
</dbReference>
<evidence type="ECO:0000313" key="1">
    <source>
        <dbReference type="EMBL" id="KAJ1901689.1"/>
    </source>
</evidence>